<dbReference type="PANTHER" id="PTHR39322:SF1">
    <property type="entry name" value="ISOVALERYL-HOMOSERINE LACTONE SYNTHASE"/>
    <property type="match status" value="1"/>
</dbReference>
<dbReference type="PANTHER" id="PTHR39322">
    <property type="entry name" value="ACYL-HOMOSERINE-LACTONE SYNTHASE"/>
    <property type="match status" value="1"/>
</dbReference>
<comment type="catalytic activity">
    <reaction evidence="6">
        <text>a fatty acyl-[ACP] + S-adenosyl-L-methionine = an N-acyl-L-homoserine lactone + S-methyl-5'-thioadenosine + holo-[ACP] + H(+)</text>
        <dbReference type="Rhea" id="RHEA:10096"/>
        <dbReference type="Rhea" id="RHEA-COMP:9685"/>
        <dbReference type="Rhea" id="RHEA-COMP:14125"/>
        <dbReference type="ChEBI" id="CHEBI:15378"/>
        <dbReference type="ChEBI" id="CHEBI:17509"/>
        <dbReference type="ChEBI" id="CHEBI:55474"/>
        <dbReference type="ChEBI" id="CHEBI:59789"/>
        <dbReference type="ChEBI" id="CHEBI:64479"/>
        <dbReference type="ChEBI" id="CHEBI:138651"/>
        <dbReference type="EC" id="2.3.1.184"/>
    </reaction>
</comment>
<evidence type="ECO:0000313" key="7">
    <source>
        <dbReference type="EMBL" id="OQW51800.1"/>
    </source>
</evidence>
<evidence type="ECO:0000256" key="2">
    <source>
        <dbReference type="ARBA" id="ARBA00022679"/>
    </source>
</evidence>
<name>A0A1W9HWI1_9HYPH</name>
<dbReference type="PRINTS" id="PR01549">
    <property type="entry name" value="AUTOINDCRSYN"/>
</dbReference>
<accession>A0A1W9HWI1</accession>
<proteinExistence type="inferred from homology"/>
<keyword evidence="2 6" id="KW-0808">Transferase</keyword>
<evidence type="ECO:0000313" key="8">
    <source>
        <dbReference type="Proteomes" id="UP000192872"/>
    </source>
</evidence>
<evidence type="ECO:0000256" key="6">
    <source>
        <dbReference type="RuleBase" id="RU361135"/>
    </source>
</evidence>
<keyword evidence="4 5" id="KW-0071">Autoinducer synthesis</keyword>
<dbReference type="GO" id="GO:0007165">
    <property type="term" value="P:signal transduction"/>
    <property type="evidence" value="ECO:0007669"/>
    <property type="project" value="TreeGrafter"/>
</dbReference>
<organism evidence="7 8">
    <name type="scientific">Candidatus Raskinella chloraquaticus</name>
    <dbReference type="NCBI Taxonomy" id="1951219"/>
    <lineage>
        <taxon>Bacteria</taxon>
        <taxon>Pseudomonadati</taxon>
        <taxon>Pseudomonadota</taxon>
        <taxon>Alphaproteobacteria</taxon>
        <taxon>Hyphomicrobiales</taxon>
        <taxon>Phreatobacteraceae</taxon>
        <taxon>Candidatus Raskinella</taxon>
    </lineage>
</organism>
<keyword evidence="3 6" id="KW-0949">S-adenosyl-L-methionine</keyword>
<keyword evidence="1 5" id="KW-0673">Quorum sensing</keyword>
<comment type="similarity">
    <text evidence="5 6">Belongs to the autoinducer synthase family.</text>
</comment>
<reference evidence="7 8" key="1">
    <citation type="journal article" date="2017" name="Water Res.">
        <title>Comammox in drinking water systems.</title>
        <authorList>
            <person name="Wang Y."/>
            <person name="Ma L."/>
            <person name="Mao Y."/>
            <person name="Jiang X."/>
            <person name="Xia Y."/>
            <person name="Yu K."/>
            <person name="Li B."/>
            <person name="Zhang T."/>
        </authorList>
    </citation>
    <scope>NUCLEOTIDE SEQUENCE [LARGE SCALE GENOMIC DNA]</scope>
    <source>
        <strain evidence="7">SG_bin8</strain>
    </source>
</reference>
<gene>
    <name evidence="7" type="ORF">A4S15_09990</name>
</gene>
<dbReference type="InterPro" id="IPR016181">
    <property type="entry name" value="Acyl_CoA_acyltransferase"/>
</dbReference>
<dbReference type="Proteomes" id="UP000192872">
    <property type="component" value="Unassembled WGS sequence"/>
</dbReference>
<evidence type="ECO:0000256" key="5">
    <source>
        <dbReference type="PROSITE-ProRule" id="PRU00533"/>
    </source>
</evidence>
<dbReference type="STRING" id="1827387.A4S15_09990"/>
<dbReference type="GO" id="GO:0009372">
    <property type="term" value="P:quorum sensing"/>
    <property type="evidence" value="ECO:0007669"/>
    <property type="project" value="UniProtKB-UniRule"/>
</dbReference>
<evidence type="ECO:0000256" key="4">
    <source>
        <dbReference type="ARBA" id="ARBA00022929"/>
    </source>
</evidence>
<dbReference type="AlphaFoldDB" id="A0A1W9HWI1"/>
<dbReference type="InterPro" id="IPR001690">
    <property type="entry name" value="Autoind_synthase"/>
</dbReference>
<dbReference type="PROSITE" id="PS51187">
    <property type="entry name" value="AUTOINDUCER_SYNTH_2"/>
    <property type="match status" value="1"/>
</dbReference>
<protein>
    <recommendedName>
        <fullName evidence="6">Acyl-homoserine-lactone synthase</fullName>
        <ecNumber evidence="6">2.3.1.184</ecNumber>
    </recommendedName>
    <alternativeName>
        <fullName evidence="6">Autoinducer synthesis protein</fullName>
    </alternativeName>
</protein>
<dbReference type="EC" id="2.3.1.184" evidence="6"/>
<dbReference type="RefSeq" id="WP_376802199.1">
    <property type="nucleotide sequence ID" value="NZ_DBNB01000034.1"/>
</dbReference>
<dbReference type="Pfam" id="PF00765">
    <property type="entry name" value="Autoind_synth"/>
    <property type="match status" value="1"/>
</dbReference>
<dbReference type="EMBL" id="LWDL01000017">
    <property type="protein sequence ID" value="OQW51800.1"/>
    <property type="molecule type" value="Genomic_DNA"/>
</dbReference>
<dbReference type="Gene3D" id="3.40.630.30">
    <property type="match status" value="1"/>
</dbReference>
<evidence type="ECO:0000256" key="1">
    <source>
        <dbReference type="ARBA" id="ARBA00022654"/>
    </source>
</evidence>
<dbReference type="GO" id="GO:0061579">
    <property type="term" value="F:N-acyl homoserine lactone synthase activity"/>
    <property type="evidence" value="ECO:0007669"/>
    <property type="project" value="UniProtKB-UniRule"/>
</dbReference>
<evidence type="ECO:0000256" key="3">
    <source>
        <dbReference type="ARBA" id="ARBA00022691"/>
    </source>
</evidence>
<comment type="caution">
    <text evidence="7">The sequence shown here is derived from an EMBL/GenBank/DDBJ whole genome shotgun (WGS) entry which is preliminary data.</text>
</comment>
<dbReference type="SUPFAM" id="SSF55729">
    <property type="entry name" value="Acyl-CoA N-acyltransferases (Nat)"/>
    <property type="match status" value="1"/>
</dbReference>
<sequence length="175" mass="20742">MIHVVTKANRAIYQEQMEEQFHIRHDIYVKQRKWMDLDRPDGREIDQFDNDDATYLLMLEDNRVIGGSRFVPTIKPHLMSEVFAFLANVRGVQRGHDIVEWTRIFIVPEKRSVFNLKKMYAGVLEYCLNEGFNTITIVMETWWIPRFLELGWDVIPLGEPMMHDNMEIIAVMVNI</sequence>